<keyword evidence="9" id="KW-0812">Transmembrane</keyword>
<name>A0A3M7R960_BRAPC</name>
<feature type="domain" description="GPR158/179 extracellular" evidence="10">
    <location>
        <begin position="237"/>
        <end position="340"/>
    </location>
</feature>
<keyword evidence="9" id="KW-0472">Membrane</keyword>
<reference evidence="11 12" key="1">
    <citation type="journal article" date="2018" name="Sci. Rep.">
        <title>Genomic signatures of local adaptation to the degree of environmental predictability in rotifers.</title>
        <authorList>
            <person name="Franch-Gras L."/>
            <person name="Hahn C."/>
            <person name="Garcia-Roger E.M."/>
            <person name="Carmona M.J."/>
            <person name="Serra M."/>
            <person name="Gomez A."/>
        </authorList>
    </citation>
    <scope>NUCLEOTIDE SEQUENCE [LARGE SCALE GENOMIC DNA]</scope>
    <source>
        <strain evidence="11">HYR1</strain>
    </source>
</reference>
<dbReference type="GO" id="GO:0004930">
    <property type="term" value="F:G protein-coupled receptor activity"/>
    <property type="evidence" value="ECO:0007669"/>
    <property type="project" value="UniProtKB-KW"/>
</dbReference>
<dbReference type="AlphaFoldDB" id="A0A3M7R960"/>
<keyword evidence="3" id="KW-1003">Cell membrane</keyword>
<evidence type="ECO:0000256" key="5">
    <source>
        <dbReference type="ARBA" id="ARBA00023040"/>
    </source>
</evidence>
<organism evidence="11 12">
    <name type="scientific">Brachionus plicatilis</name>
    <name type="common">Marine rotifer</name>
    <name type="synonym">Brachionus muelleri</name>
    <dbReference type="NCBI Taxonomy" id="10195"/>
    <lineage>
        <taxon>Eukaryota</taxon>
        <taxon>Metazoa</taxon>
        <taxon>Spiralia</taxon>
        <taxon>Gnathifera</taxon>
        <taxon>Rotifera</taxon>
        <taxon>Eurotatoria</taxon>
        <taxon>Monogononta</taxon>
        <taxon>Pseudotrocha</taxon>
        <taxon>Ploima</taxon>
        <taxon>Brachionidae</taxon>
        <taxon>Brachionus</taxon>
    </lineage>
</organism>
<gene>
    <name evidence="11" type="ORF">BpHYR1_051501</name>
</gene>
<dbReference type="Proteomes" id="UP000276133">
    <property type="component" value="Unassembled WGS sequence"/>
</dbReference>
<feature type="non-terminal residue" evidence="11">
    <location>
        <position position="1"/>
    </location>
</feature>
<keyword evidence="4" id="KW-0732">Signal</keyword>
<evidence type="ECO:0000256" key="7">
    <source>
        <dbReference type="ARBA" id="ARBA00023180"/>
    </source>
</evidence>
<evidence type="ECO:0000313" key="11">
    <source>
        <dbReference type="EMBL" id="RNA19961.1"/>
    </source>
</evidence>
<evidence type="ECO:0000313" key="12">
    <source>
        <dbReference type="Proteomes" id="UP000276133"/>
    </source>
</evidence>
<keyword evidence="5" id="KW-0297">G-protein coupled receptor</keyword>
<feature type="transmembrane region" description="Helical" evidence="9">
    <location>
        <begin position="781"/>
        <end position="798"/>
    </location>
</feature>
<accession>A0A3M7R960</accession>
<dbReference type="InterPro" id="IPR054714">
    <property type="entry name" value="GPR158_179_extracellular"/>
</dbReference>
<keyword evidence="6 11" id="KW-0675">Receptor</keyword>
<evidence type="ECO:0000256" key="4">
    <source>
        <dbReference type="ARBA" id="ARBA00022729"/>
    </source>
</evidence>
<keyword evidence="9" id="KW-1133">Transmembrane helix</keyword>
<keyword evidence="8" id="KW-0807">Transducer</keyword>
<dbReference type="STRING" id="10195.A0A3M7R960"/>
<dbReference type="PANTHER" id="PTHR32546:SF25">
    <property type="entry name" value="MIP05539P"/>
    <property type="match status" value="1"/>
</dbReference>
<comment type="caution">
    <text evidence="11">The sequence shown here is derived from an EMBL/GenBank/DDBJ whole genome shotgun (WGS) entry which is preliminary data.</text>
</comment>
<evidence type="ECO:0000256" key="3">
    <source>
        <dbReference type="ARBA" id="ARBA00022475"/>
    </source>
</evidence>
<evidence type="ECO:0000256" key="6">
    <source>
        <dbReference type="ARBA" id="ARBA00023170"/>
    </source>
</evidence>
<sequence>KLIDGFLYLRKLTLISQPKPSDPKLIRVIDFGTGDYSNDYTGHGFLPVYIYDRQRYLLNNTYEYAGSWKISHQNQKFQFSNDKNRLPISPTLNNIENNQFPNEKFTDNSIPKVTNLEEYSPYVLTNQNKIPIYDWDPLTDSHRKNLKNVPDRNLPYNFNQWYIETISDNSYQEVKQSAAENPLNYKDISYIDSYRYAKVWWKNESFFSENRQEYVFRIKPEESFHRFNGVKQEEAATWTSPYFWCVDPSHWMVAVKAPIWADNDFQYKNKHFYSNDVHRFIGLTELVLNYEETDIDQCPEDRLLNAFASTSLCDTTSNCLALPYFGLKPGGYECECMSGFVYPFNIQGPYKGLELPNRPNTSPLCDKSEGLLQYPNWISHLFDRRCGSLSFQDIVFLNDDDERFTVNLRNHANQVFKPQMSQALRIAHILSSYLQLHSPFSTSSVNSQTDYGHLKNVEGLKPDPQLDESIIVGEIMSTLISNYPIQEVNVFFNGSEFEIQKFFSIQNTLSFGLSAIRSDIELILNRSNDDSHIKKTWYMDSIKRFRFSGKTKFGGPYSTQEEKQYFESAGPFDNGLFGETFKLDRFGIEMNIRKTFDGLNGNVEISPKYYDAASAGVWFGPYFDCQKRYMKTKTTLRMLFSVPIITTMKKEPVGFVSVVVGSDLKWWRINPCETSKQRNMFQNIHKCDQETTICQEQNVPELESGFYLSSYKCICKANYEFPFIDYGSSYFEGATMEREFDKKMKGMPNIFERLKCRPKMDQIYFRDGYILSHSFITTSNFSLIHIIFLFQYFLNILYK</sequence>
<keyword evidence="12" id="KW-1185">Reference proteome</keyword>
<dbReference type="OrthoDB" id="10002508at2759"/>
<dbReference type="InterPro" id="IPR043458">
    <property type="entry name" value="GPR158/179"/>
</dbReference>
<evidence type="ECO:0000256" key="2">
    <source>
        <dbReference type="ARBA" id="ARBA00007242"/>
    </source>
</evidence>
<comment type="subcellular location">
    <subcellularLocation>
        <location evidence="1">Cell membrane</location>
        <topology evidence="1">Multi-pass membrane protein</topology>
    </subcellularLocation>
</comment>
<evidence type="ECO:0000256" key="1">
    <source>
        <dbReference type="ARBA" id="ARBA00004651"/>
    </source>
</evidence>
<dbReference type="EMBL" id="REGN01003934">
    <property type="protein sequence ID" value="RNA19961.1"/>
    <property type="molecule type" value="Genomic_DNA"/>
</dbReference>
<dbReference type="PANTHER" id="PTHR32546">
    <property type="entry name" value="G-PROTEIN COUPLED RECEPTOR 158-RELATED"/>
    <property type="match status" value="1"/>
</dbReference>
<proteinExistence type="inferred from homology"/>
<dbReference type="GO" id="GO:0005886">
    <property type="term" value="C:plasma membrane"/>
    <property type="evidence" value="ECO:0007669"/>
    <property type="project" value="UniProtKB-SubCell"/>
</dbReference>
<dbReference type="Pfam" id="PF22572">
    <property type="entry name" value="GPR158_179_EC"/>
    <property type="match status" value="2"/>
</dbReference>
<protein>
    <submittedName>
        <fullName evidence="11">G-coupled receptor-like protein</fullName>
    </submittedName>
</protein>
<evidence type="ECO:0000256" key="9">
    <source>
        <dbReference type="SAM" id="Phobius"/>
    </source>
</evidence>
<evidence type="ECO:0000256" key="8">
    <source>
        <dbReference type="ARBA" id="ARBA00023224"/>
    </source>
</evidence>
<comment type="similarity">
    <text evidence="2">Belongs to the G-protein coupled receptor 3 family.</text>
</comment>
<keyword evidence="7" id="KW-0325">Glycoprotein</keyword>
<feature type="domain" description="GPR158/179 extracellular" evidence="10">
    <location>
        <begin position="618"/>
        <end position="719"/>
    </location>
</feature>
<evidence type="ECO:0000259" key="10">
    <source>
        <dbReference type="Pfam" id="PF22572"/>
    </source>
</evidence>